<evidence type="ECO:0000256" key="1">
    <source>
        <dbReference type="SAM" id="MobiDB-lite"/>
    </source>
</evidence>
<protein>
    <submittedName>
        <fullName evidence="2">Uncharacterized protein</fullName>
    </submittedName>
</protein>
<name>A0ABQ8J5P2_DERPT</name>
<evidence type="ECO:0000313" key="2">
    <source>
        <dbReference type="EMBL" id="KAH9417875.1"/>
    </source>
</evidence>
<comment type="caution">
    <text evidence="2">The sequence shown here is derived from an EMBL/GenBank/DDBJ whole genome shotgun (WGS) entry which is preliminary data.</text>
</comment>
<evidence type="ECO:0000313" key="3">
    <source>
        <dbReference type="Proteomes" id="UP000887458"/>
    </source>
</evidence>
<feature type="region of interest" description="Disordered" evidence="1">
    <location>
        <begin position="1"/>
        <end position="20"/>
    </location>
</feature>
<feature type="compositionally biased region" description="Polar residues" evidence="1">
    <location>
        <begin position="1"/>
        <end position="11"/>
    </location>
</feature>
<organism evidence="2 3">
    <name type="scientific">Dermatophagoides pteronyssinus</name>
    <name type="common">European house dust mite</name>
    <dbReference type="NCBI Taxonomy" id="6956"/>
    <lineage>
        <taxon>Eukaryota</taxon>
        <taxon>Metazoa</taxon>
        <taxon>Ecdysozoa</taxon>
        <taxon>Arthropoda</taxon>
        <taxon>Chelicerata</taxon>
        <taxon>Arachnida</taxon>
        <taxon>Acari</taxon>
        <taxon>Acariformes</taxon>
        <taxon>Sarcoptiformes</taxon>
        <taxon>Astigmata</taxon>
        <taxon>Psoroptidia</taxon>
        <taxon>Analgoidea</taxon>
        <taxon>Pyroglyphidae</taxon>
        <taxon>Dermatophagoidinae</taxon>
        <taxon>Dermatophagoides</taxon>
    </lineage>
</organism>
<reference evidence="2 3" key="1">
    <citation type="journal article" date="2018" name="J. Allergy Clin. Immunol.">
        <title>High-quality assembly of Dermatophagoides pteronyssinus genome and transcriptome reveals a wide range of novel allergens.</title>
        <authorList>
            <person name="Liu X.Y."/>
            <person name="Yang K.Y."/>
            <person name="Wang M.Q."/>
            <person name="Kwok J.S."/>
            <person name="Zeng X."/>
            <person name="Yang Z."/>
            <person name="Xiao X.J."/>
            <person name="Lau C.P."/>
            <person name="Li Y."/>
            <person name="Huang Z.M."/>
            <person name="Ba J.G."/>
            <person name="Yim A.K."/>
            <person name="Ouyang C.Y."/>
            <person name="Ngai S.M."/>
            <person name="Chan T.F."/>
            <person name="Leung E.L."/>
            <person name="Liu L."/>
            <person name="Liu Z.G."/>
            <person name="Tsui S.K."/>
        </authorList>
    </citation>
    <scope>NUCLEOTIDE SEQUENCE [LARGE SCALE GENOMIC DNA]</scope>
    <source>
        <strain evidence="2">Derp</strain>
    </source>
</reference>
<dbReference type="Proteomes" id="UP000887458">
    <property type="component" value="Unassembled WGS sequence"/>
</dbReference>
<keyword evidence="3" id="KW-1185">Reference proteome</keyword>
<gene>
    <name evidence="2" type="ORF">DERP_013136</name>
</gene>
<reference evidence="2 3" key="2">
    <citation type="journal article" date="2022" name="Mol. Biol. Evol.">
        <title>Comparative Genomics Reveals Insights into the Divergent Evolution of Astigmatic Mites and Household Pest Adaptations.</title>
        <authorList>
            <person name="Xiong Q."/>
            <person name="Wan A.T."/>
            <person name="Liu X."/>
            <person name="Fung C.S."/>
            <person name="Xiao X."/>
            <person name="Malainual N."/>
            <person name="Hou J."/>
            <person name="Wang L."/>
            <person name="Wang M."/>
            <person name="Yang K.Y."/>
            <person name="Cui Y."/>
            <person name="Leung E.L."/>
            <person name="Nong W."/>
            <person name="Shin S.K."/>
            <person name="Au S.W."/>
            <person name="Jeong K.Y."/>
            <person name="Chew F.T."/>
            <person name="Hui J.H."/>
            <person name="Leung T.F."/>
            <person name="Tungtrongchitr A."/>
            <person name="Zhong N."/>
            <person name="Liu Z."/>
            <person name="Tsui S.K."/>
        </authorList>
    </citation>
    <scope>NUCLEOTIDE SEQUENCE [LARGE SCALE GENOMIC DNA]</scope>
    <source>
        <strain evidence="2">Derp</strain>
    </source>
</reference>
<accession>A0ABQ8J5P2</accession>
<sequence>MFQLEQQQQENPGYDLDRNIDNQINTSFSLSETNSKTSAKLKISTREIYGQRQRQDYMAKISSRFF</sequence>
<proteinExistence type="predicted"/>
<dbReference type="EMBL" id="NJHN03000072">
    <property type="protein sequence ID" value="KAH9417875.1"/>
    <property type="molecule type" value="Genomic_DNA"/>
</dbReference>